<dbReference type="PANTHER" id="PTHR43537:SF44">
    <property type="entry name" value="GNTR FAMILY REGULATORY PROTEIN"/>
    <property type="match status" value="1"/>
</dbReference>
<gene>
    <name evidence="5" type="ORF">SAMN04488105_114154</name>
</gene>
<keyword evidence="6" id="KW-1185">Reference proteome</keyword>
<evidence type="ECO:0000259" key="4">
    <source>
        <dbReference type="PROSITE" id="PS50949"/>
    </source>
</evidence>
<evidence type="ECO:0000313" key="6">
    <source>
        <dbReference type="Proteomes" id="UP000198994"/>
    </source>
</evidence>
<dbReference type="GO" id="GO:0003700">
    <property type="term" value="F:DNA-binding transcription factor activity"/>
    <property type="evidence" value="ECO:0007669"/>
    <property type="project" value="InterPro"/>
</dbReference>
<dbReference type="AlphaFoldDB" id="A0A1G7J8T8"/>
<dbReference type="PROSITE" id="PS50949">
    <property type="entry name" value="HTH_GNTR"/>
    <property type="match status" value="1"/>
</dbReference>
<dbReference type="InterPro" id="IPR036390">
    <property type="entry name" value="WH_DNA-bd_sf"/>
</dbReference>
<dbReference type="EMBL" id="FNAV01000014">
    <property type="protein sequence ID" value="SDF21305.1"/>
    <property type="molecule type" value="Genomic_DNA"/>
</dbReference>
<proteinExistence type="predicted"/>
<dbReference type="Pfam" id="PF07729">
    <property type="entry name" value="FCD"/>
    <property type="match status" value="1"/>
</dbReference>
<accession>A0A1G7J8T8</accession>
<keyword evidence="1" id="KW-0805">Transcription regulation</keyword>
<dbReference type="SMART" id="SM00345">
    <property type="entry name" value="HTH_GNTR"/>
    <property type="match status" value="1"/>
</dbReference>
<evidence type="ECO:0000313" key="5">
    <source>
        <dbReference type="EMBL" id="SDF21305.1"/>
    </source>
</evidence>
<dbReference type="InterPro" id="IPR000524">
    <property type="entry name" value="Tscrpt_reg_HTH_GntR"/>
</dbReference>
<dbReference type="Gene3D" id="1.10.10.10">
    <property type="entry name" value="Winged helix-like DNA-binding domain superfamily/Winged helix DNA-binding domain"/>
    <property type="match status" value="1"/>
</dbReference>
<dbReference type="SUPFAM" id="SSF46785">
    <property type="entry name" value="Winged helix' DNA-binding domain"/>
    <property type="match status" value="1"/>
</dbReference>
<dbReference type="SUPFAM" id="SSF48008">
    <property type="entry name" value="GntR ligand-binding domain-like"/>
    <property type="match status" value="1"/>
</dbReference>
<sequence>MDMSARSRRADRPGAGRTLVETVRDALREQIAAGAYPPGSRLPSEAQMTKEFGVSRTVIREAVASLRADGLVAPRQGTGVFVLAPPAPVELPFQNIDFVRISSMIELLELRTAVETEAATLAAQRRSPAQEEKLIGCLREVDRAATAGEPTMEADFALHLAIAEATNNPRFGDFLSMIGSNLIPRKALSDSSSEPAPKEYLEVIRGEHEVIVNAILDGDEEAARDAMRHHLKSSQARYRALLRAGKAERP</sequence>
<evidence type="ECO:0000256" key="3">
    <source>
        <dbReference type="ARBA" id="ARBA00023163"/>
    </source>
</evidence>
<dbReference type="InterPro" id="IPR011711">
    <property type="entry name" value="GntR_C"/>
</dbReference>
<evidence type="ECO:0000256" key="2">
    <source>
        <dbReference type="ARBA" id="ARBA00023125"/>
    </source>
</evidence>
<keyword evidence="3" id="KW-0804">Transcription</keyword>
<dbReference type="PANTHER" id="PTHR43537">
    <property type="entry name" value="TRANSCRIPTIONAL REGULATOR, GNTR FAMILY"/>
    <property type="match status" value="1"/>
</dbReference>
<reference evidence="6" key="1">
    <citation type="submission" date="2016-10" db="EMBL/GenBank/DDBJ databases">
        <authorList>
            <person name="Varghese N."/>
            <person name="Submissions S."/>
        </authorList>
    </citation>
    <scope>NUCLEOTIDE SEQUENCE [LARGE SCALE GENOMIC DNA]</scope>
    <source>
        <strain evidence="6">DSM 10146</strain>
    </source>
</reference>
<dbReference type="InterPro" id="IPR036388">
    <property type="entry name" value="WH-like_DNA-bd_sf"/>
</dbReference>
<organism evidence="5 6">
    <name type="scientific">Salipiger thiooxidans</name>
    <dbReference type="NCBI Taxonomy" id="282683"/>
    <lineage>
        <taxon>Bacteria</taxon>
        <taxon>Pseudomonadati</taxon>
        <taxon>Pseudomonadota</taxon>
        <taxon>Alphaproteobacteria</taxon>
        <taxon>Rhodobacterales</taxon>
        <taxon>Roseobacteraceae</taxon>
        <taxon>Salipiger</taxon>
    </lineage>
</organism>
<dbReference type="SMART" id="SM00895">
    <property type="entry name" value="FCD"/>
    <property type="match status" value="1"/>
</dbReference>
<dbReference type="Gene3D" id="1.20.120.530">
    <property type="entry name" value="GntR ligand-binding domain-like"/>
    <property type="match status" value="1"/>
</dbReference>
<dbReference type="Pfam" id="PF00392">
    <property type="entry name" value="GntR"/>
    <property type="match status" value="1"/>
</dbReference>
<protein>
    <submittedName>
        <fullName evidence="5">Transcriptional regulator, GntR family</fullName>
    </submittedName>
</protein>
<dbReference type="CDD" id="cd07377">
    <property type="entry name" value="WHTH_GntR"/>
    <property type="match status" value="1"/>
</dbReference>
<dbReference type="Proteomes" id="UP000198994">
    <property type="component" value="Unassembled WGS sequence"/>
</dbReference>
<feature type="domain" description="HTH gntR-type" evidence="4">
    <location>
        <begin position="17"/>
        <end position="85"/>
    </location>
</feature>
<name>A0A1G7J8T8_9RHOB</name>
<keyword evidence="2" id="KW-0238">DNA-binding</keyword>
<dbReference type="InterPro" id="IPR008920">
    <property type="entry name" value="TF_FadR/GntR_C"/>
</dbReference>
<dbReference type="PRINTS" id="PR00035">
    <property type="entry name" value="HTHGNTR"/>
</dbReference>
<dbReference type="STRING" id="282683.SAMN04488105_114154"/>
<dbReference type="GO" id="GO:0003677">
    <property type="term" value="F:DNA binding"/>
    <property type="evidence" value="ECO:0007669"/>
    <property type="project" value="UniProtKB-KW"/>
</dbReference>
<evidence type="ECO:0000256" key="1">
    <source>
        <dbReference type="ARBA" id="ARBA00023015"/>
    </source>
</evidence>